<keyword evidence="2" id="KW-0808">Transferase</keyword>
<reference evidence="2" key="1">
    <citation type="submission" date="2022-07" db="EMBL/GenBank/DDBJ databases">
        <title>Gramela sediminis sp. nov., isolated from deep-sea sediment of the Indian Ocean.</title>
        <authorList>
            <person name="Shi H."/>
        </authorList>
    </citation>
    <scope>NUCLEOTIDE SEQUENCE</scope>
    <source>
        <strain evidence="2">GC03-9</strain>
    </source>
</reference>
<keyword evidence="3" id="KW-1185">Reference proteome</keyword>
<dbReference type="EMBL" id="JANCNS010000002">
    <property type="protein sequence ID" value="MCP9199881.1"/>
    <property type="molecule type" value="Genomic_DNA"/>
</dbReference>
<dbReference type="Gene3D" id="3.40.50.150">
    <property type="entry name" value="Vaccinia Virus protein VP39"/>
    <property type="match status" value="1"/>
</dbReference>
<organism evidence="2 3">
    <name type="scientific">Christiangramia oceanisediminis</name>
    <dbReference type="NCBI Taxonomy" id="2920386"/>
    <lineage>
        <taxon>Bacteria</taxon>
        <taxon>Pseudomonadati</taxon>
        <taxon>Bacteroidota</taxon>
        <taxon>Flavobacteriia</taxon>
        <taxon>Flavobacteriales</taxon>
        <taxon>Flavobacteriaceae</taxon>
        <taxon>Christiangramia</taxon>
    </lineage>
</organism>
<dbReference type="AlphaFoldDB" id="A0A9X2I9F6"/>
<dbReference type="RefSeq" id="WP_241551694.1">
    <property type="nucleotide sequence ID" value="NZ_JANCNS010000002.1"/>
</dbReference>
<comment type="caution">
    <text evidence="2">The sequence shown here is derived from an EMBL/GenBank/DDBJ whole genome shotgun (WGS) entry which is preliminary data.</text>
</comment>
<dbReference type="GO" id="GO:0008757">
    <property type="term" value="F:S-adenosylmethionine-dependent methyltransferase activity"/>
    <property type="evidence" value="ECO:0007669"/>
    <property type="project" value="InterPro"/>
</dbReference>
<dbReference type="SUPFAM" id="SSF53335">
    <property type="entry name" value="S-adenosyl-L-methionine-dependent methyltransferases"/>
    <property type="match status" value="1"/>
</dbReference>
<dbReference type="CDD" id="cd02440">
    <property type="entry name" value="AdoMet_MTases"/>
    <property type="match status" value="1"/>
</dbReference>
<dbReference type="InterPro" id="IPR013216">
    <property type="entry name" value="Methyltransf_11"/>
</dbReference>
<sequence length="190" mass="22099">MEFKDKVNYLNNSEVIEFYKNLSDVHIQRKTDLNGQSVDFIMSNIIGNTVLDIACGRGYLANKIAQTHDLHVTGVDFIIPEDLKNSIKPVFVEGKIENIPFADNSFETVICAHTLEHVVNIQKGISELRRVCSKRLIIVLPRQREYKYTFDLHVHFFPYKHSVFRVLKNNRGQCTNLGNDWLYIEDYVKH</sequence>
<dbReference type="GO" id="GO:0032259">
    <property type="term" value="P:methylation"/>
    <property type="evidence" value="ECO:0007669"/>
    <property type="project" value="UniProtKB-KW"/>
</dbReference>
<name>A0A9X2I9F6_9FLAO</name>
<gene>
    <name evidence="2" type="ORF">MKO06_08190</name>
</gene>
<protein>
    <submittedName>
        <fullName evidence="2">Class I SAM-dependent methyltransferase</fullName>
    </submittedName>
</protein>
<dbReference type="InterPro" id="IPR029063">
    <property type="entry name" value="SAM-dependent_MTases_sf"/>
</dbReference>
<dbReference type="Proteomes" id="UP001155280">
    <property type="component" value="Unassembled WGS sequence"/>
</dbReference>
<evidence type="ECO:0000259" key="1">
    <source>
        <dbReference type="Pfam" id="PF08241"/>
    </source>
</evidence>
<dbReference type="Pfam" id="PF08241">
    <property type="entry name" value="Methyltransf_11"/>
    <property type="match status" value="1"/>
</dbReference>
<keyword evidence="2" id="KW-0489">Methyltransferase</keyword>
<accession>A0A9X2I9F6</accession>
<dbReference type="PANTHER" id="PTHR43591">
    <property type="entry name" value="METHYLTRANSFERASE"/>
    <property type="match status" value="1"/>
</dbReference>
<dbReference type="PANTHER" id="PTHR43591:SF24">
    <property type="entry name" value="2-METHOXY-6-POLYPRENYL-1,4-BENZOQUINOL METHYLASE, MITOCHONDRIAL"/>
    <property type="match status" value="1"/>
</dbReference>
<feature type="domain" description="Methyltransferase type 11" evidence="1">
    <location>
        <begin position="51"/>
        <end position="134"/>
    </location>
</feature>
<proteinExistence type="predicted"/>
<evidence type="ECO:0000313" key="2">
    <source>
        <dbReference type="EMBL" id="MCP9199881.1"/>
    </source>
</evidence>
<evidence type="ECO:0000313" key="3">
    <source>
        <dbReference type="Proteomes" id="UP001155280"/>
    </source>
</evidence>